<proteinExistence type="predicted"/>
<keyword evidence="3" id="KW-1185">Reference proteome</keyword>
<dbReference type="AlphaFoldDB" id="A0A066X2A4"/>
<dbReference type="Proteomes" id="UP000027238">
    <property type="component" value="Unassembled WGS sequence"/>
</dbReference>
<gene>
    <name evidence="2" type="ORF">CSUB01_00166</name>
</gene>
<reference evidence="3" key="1">
    <citation type="journal article" date="2014" name="Genome Announc.">
        <title>Draft genome sequence of Colletotrichum sublineola, a destructive pathogen of cultivated sorghum.</title>
        <authorList>
            <person name="Baroncelli R."/>
            <person name="Sanz-Martin J.M."/>
            <person name="Rech G.E."/>
            <person name="Sukno S.A."/>
            <person name="Thon M.R."/>
        </authorList>
    </citation>
    <scope>NUCLEOTIDE SEQUENCE [LARGE SCALE GENOMIC DNA]</scope>
    <source>
        <strain evidence="3">TX430BB</strain>
    </source>
</reference>
<sequence length="184" mass="19859">MGPPVLMLFQTIASKKALSIGPLASSGAVINQPSRTTSTTTMPKHLLILPFFALASPIGLSIGLSEEFPSVGQQFVSLVTTHTRDAAAADATAASRTPHLARRFPLTHRHAYPFFPLQLTHYPPILAHFPLAHSFSLFPHQIFRPWSLAGQLNNRTPYPPTATVSLPPTPSPPQRPAPIVFSGC</sequence>
<feature type="compositionally biased region" description="Pro residues" evidence="1">
    <location>
        <begin position="167"/>
        <end position="176"/>
    </location>
</feature>
<feature type="region of interest" description="Disordered" evidence="1">
    <location>
        <begin position="159"/>
        <end position="184"/>
    </location>
</feature>
<organism evidence="2 3">
    <name type="scientific">Colletotrichum sublineola</name>
    <name type="common">Sorghum anthracnose fungus</name>
    <dbReference type="NCBI Taxonomy" id="1173701"/>
    <lineage>
        <taxon>Eukaryota</taxon>
        <taxon>Fungi</taxon>
        <taxon>Dikarya</taxon>
        <taxon>Ascomycota</taxon>
        <taxon>Pezizomycotina</taxon>
        <taxon>Sordariomycetes</taxon>
        <taxon>Hypocreomycetidae</taxon>
        <taxon>Glomerellales</taxon>
        <taxon>Glomerellaceae</taxon>
        <taxon>Colletotrichum</taxon>
        <taxon>Colletotrichum graminicola species complex</taxon>
    </lineage>
</organism>
<comment type="caution">
    <text evidence="2">The sequence shown here is derived from an EMBL/GenBank/DDBJ whole genome shotgun (WGS) entry which is preliminary data.</text>
</comment>
<dbReference type="EMBL" id="JMSE01001264">
    <property type="protein sequence ID" value="KDN63092.1"/>
    <property type="molecule type" value="Genomic_DNA"/>
</dbReference>
<name>A0A066X2A4_COLSU</name>
<evidence type="ECO:0000256" key="1">
    <source>
        <dbReference type="SAM" id="MobiDB-lite"/>
    </source>
</evidence>
<protein>
    <submittedName>
        <fullName evidence="2">Uncharacterized protein</fullName>
    </submittedName>
</protein>
<evidence type="ECO:0000313" key="2">
    <source>
        <dbReference type="EMBL" id="KDN63092.1"/>
    </source>
</evidence>
<accession>A0A066X2A4</accession>
<dbReference type="HOGENOM" id="CLU_1468083_0_0_1"/>
<evidence type="ECO:0000313" key="3">
    <source>
        <dbReference type="Proteomes" id="UP000027238"/>
    </source>
</evidence>